<dbReference type="FunFam" id="3.60.120.10:FF:000004">
    <property type="entry name" value="Aminodeoxychorismate synthase, component I"/>
    <property type="match status" value="1"/>
</dbReference>
<dbReference type="GO" id="GO:0000162">
    <property type="term" value="P:L-tryptophan biosynthetic process"/>
    <property type="evidence" value="ECO:0007669"/>
    <property type="project" value="TreeGrafter"/>
</dbReference>
<dbReference type="AlphaFoldDB" id="A0AAJ5QNF3"/>
<dbReference type="EMBL" id="CP104758">
    <property type="protein sequence ID" value="WBG92728.1"/>
    <property type="molecule type" value="Genomic_DNA"/>
</dbReference>
<comment type="subunit">
    <text evidence="9">Monomer. Heterodimer consisting of two non-identical subunits: a glutamine amidotransferase subunit (PabA) and a aminodeoxychorismate synthase subunit (PabB).</text>
</comment>
<evidence type="ECO:0000256" key="6">
    <source>
        <dbReference type="ARBA" id="ARBA00022679"/>
    </source>
</evidence>
<organism evidence="14 15">
    <name type="scientific">Pantoea piersonii</name>
    <dbReference type="NCBI Taxonomy" id="2364647"/>
    <lineage>
        <taxon>Bacteria</taxon>
        <taxon>Pseudomonadati</taxon>
        <taxon>Pseudomonadota</taxon>
        <taxon>Gammaproteobacteria</taxon>
        <taxon>Enterobacterales</taxon>
        <taxon>Erwiniaceae</taxon>
        <taxon>Pantoea</taxon>
    </lineage>
</organism>
<dbReference type="InterPro" id="IPR015890">
    <property type="entry name" value="Chorismate_C"/>
</dbReference>
<dbReference type="Gene3D" id="3.60.120.10">
    <property type="entry name" value="Anthranilate synthase"/>
    <property type="match status" value="1"/>
</dbReference>
<evidence type="ECO:0000256" key="11">
    <source>
        <dbReference type="ARBA" id="ARBA00078907"/>
    </source>
</evidence>
<evidence type="ECO:0000256" key="7">
    <source>
        <dbReference type="ARBA" id="ARBA00022842"/>
    </source>
</evidence>
<evidence type="ECO:0000259" key="12">
    <source>
        <dbReference type="Pfam" id="PF00425"/>
    </source>
</evidence>
<dbReference type="InterPro" id="IPR005802">
    <property type="entry name" value="ADC_synth_comp_1"/>
</dbReference>
<evidence type="ECO:0000313" key="15">
    <source>
        <dbReference type="Proteomes" id="UP001211544"/>
    </source>
</evidence>
<name>A0AAJ5QNF3_9GAMM</name>
<evidence type="ECO:0000256" key="3">
    <source>
        <dbReference type="ARBA" id="ARBA00005009"/>
    </source>
</evidence>
<evidence type="ECO:0000256" key="1">
    <source>
        <dbReference type="ARBA" id="ARBA00001000"/>
    </source>
</evidence>
<proteinExistence type="inferred from homology"/>
<evidence type="ECO:0000256" key="8">
    <source>
        <dbReference type="ARBA" id="ARBA00022909"/>
    </source>
</evidence>
<dbReference type="InterPro" id="IPR006805">
    <property type="entry name" value="Anth_synth_I_N"/>
</dbReference>
<feature type="domain" description="Chorismate-utilising enzyme C-terminal" evidence="12">
    <location>
        <begin position="188"/>
        <end position="440"/>
    </location>
</feature>
<evidence type="ECO:0000259" key="13">
    <source>
        <dbReference type="Pfam" id="PF04715"/>
    </source>
</evidence>
<evidence type="ECO:0000256" key="2">
    <source>
        <dbReference type="ARBA" id="ARBA00001946"/>
    </source>
</evidence>
<protein>
    <recommendedName>
        <fullName evidence="10">Aminodeoxychorismate synthase component 1</fullName>
        <ecNumber evidence="5">2.6.1.85</ecNumber>
    </recommendedName>
    <alternativeName>
        <fullName evidence="11">4-amino-4-deoxychorismate synthase component 1</fullName>
    </alternativeName>
</protein>
<dbReference type="KEGG" id="kpie:N5580_07600"/>
<sequence length="456" mass="50412">MMVSTLSLHYTQDALSAYFARLSHLPWAMLLTSGNADHADNRFDMLTADPRATLVTQGDVTTLEADGALHRSSDDPLRLVQQQCDALAVHPARRDDLPFQGGALGLFGYDLGRRFENLPQHAADDLTTPDMAVGIYDWALIADHHLQRLTLVSLGDAQARLRWLQQWPARDAAPFSLTSPWRSNLSYSDYARRFHAVQAYIQAGDCYQVNLAQRFQAHYQGDEWQAFCRLNAANRAPFSAFLRLPDSAILSLSPERFLSLKGDEIETRPIKGTRPRAADAEADRLEALALARSEKDRAENLMIVDLLRNDIGRVAVPGSVSVPELFVVEPFPAVHHLVSTIRARLPPALHACDLLRACFPGGSITGAPKIRAMAIIDELEPHRRNAWCGSIGYLSLCGRMDTSITIRTLIAERQQLFCAAGGGVVADSELDAEYQETLHKVSRILPALSGDEPCSR</sequence>
<comment type="pathway">
    <text evidence="3">Cofactor biosynthesis; tetrahydrofolate biosynthesis; 4-aminobenzoate from chorismate: step 1/2.</text>
</comment>
<dbReference type="EC" id="2.6.1.85" evidence="5"/>
<dbReference type="Proteomes" id="UP001211544">
    <property type="component" value="Chromosome"/>
</dbReference>
<gene>
    <name evidence="14" type="primary">pabB</name>
    <name evidence="14" type="ORF">N5580_07600</name>
</gene>
<dbReference type="NCBIfam" id="TIGR00553">
    <property type="entry name" value="pabB"/>
    <property type="match status" value="1"/>
</dbReference>
<dbReference type="InterPro" id="IPR005801">
    <property type="entry name" value="ADC_synthase"/>
</dbReference>
<dbReference type="RefSeq" id="WP_269950326.1">
    <property type="nucleotide sequence ID" value="NZ_CP104758.1"/>
</dbReference>
<evidence type="ECO:0000313" key="14">
    <source>
        <dbReference type="EMBL" id="WBG92728.1"/>
    </source>
</evidence>
<dbReference type="Pfam" id="PF00425">
    <property type="entry name" value="Chorismate_bind"/>
    <property type="match status" value="1"/>
</dbReference>
<accession>A0AAJ5QNF3</accession>
<keyword evidence="7" id="KW-0460">Magnesium</keyword>
<feature type="domain" description="Anthranilate synthase component I N-terminal" evidence="13">
    <location>
        <begin position="16"/>
        <end position="151"/>
    </location>
</feature>
<keyword evidence="6" id="KW-0808">Transferase</keyword>
<keyword evidence="15" id="KW-1185">Reference proteome</keyword>
<dbReference type="NCBIfam" id="NF012009">
    <property type="entry name" value="PRK15465.1"/>
    <property type="match status" value="1"/>
</dbReference>
<dbReference type="Pfam" id="PF04715">
    <property type="entry name" value="Anth_synt_I_N"/>
    <property type="match status" value="1"/>
</dbReference>
<keyword evidence="8" id="KW-0289">Folate biosynthesis</keyword>
<dbReference type="InterPro" id="IPR019999">
    <property type="entry name" value="Anth_synth_I-like"/>
</dbReference>
<evidence type="ECO:0000256" key="10">
    <source>
        <dbReference type="ARBA" id="ARBA00070463"/>
    </source>
</evidence>
<dbReference type="GO" id="GO:0046656">
    <property type="term" value="P:folic acid biosynthetic process"/>
    <property type="evidence" value="ECO:0007669"/>
    <property type="project" value="UniProtKB-KW"/>
</dbReference>
<dbReference type="PRINTS" id="PR00095">
    <property type="entry name" value="ANTSNTHASEI"/>
</dbReference>
<comment type="catalytic activity">
    <reaction evidence="1">
        <text>chorismate + L-glutamine = 4-amino-4-deoxychorismate + L-glutamate</text>
        <dbReference type="Rhea" id="RHEA:11672"/>
        <dbReference type="ChEBI" id="CHEBI:29748"/>
        <dbReference type="ChEBI" id="CHEBI:29985"/>
        <dbReference type="ChEBI" id="CHEBI:58359"/>
        <dbReference type="ChEBI" id="CHEBI:58406"/>
        <dbReference type="EC" id="2.6.1.85"/>
    </reaction>
</comment>
<dbReference type="GO" id="GO:0046820">
    <property type="term" value="F:4-amino-4-deoxychorismate synthase activity"/>
    <property type="evidence" value="ECO:0007669"/>
    <property type="project" value="UniProtKB-EC"/>
</dbReference>
<dbReference type="PANTHER" id="PTHR11236:SF50">
    <property type="entry name" value="AMINODEOXYCHORISMATE SYNTHASE COMPONENT 1"/>
    <property type="match status" value="1"/>
</dbReference>
<comment type="similarity">
    <text evidence="4">Belongs to the anthranilate synthase component I family.</text>
</comment>
<reference evidence="14 15" key="1">
    <citation type="journal article" date="2022" name="J Glob Antimicrob Resist">
        <title>First complete genome of a multidrug resistant strain of the novel human pathogen Kalamiella piersonii (GABEKP28) identified in human saliva.</title>
        <authorList>
            <person name="McDonagh F."/>
            <person name="Singh N.K."/>
            <person name="Venkateswaran K."/>
            <person name="Lonappan A.M."/>
            <person name="Hallahan B."/>
            <person name="Tuohy A."/>
            <person name="Burke L."/>
            <person name="Kovarova A."/>
            <person name="Miliotis G."/>
        </authorList>
    </citation>
    <scope>NUCLEOTIDE SEQUENCE [LARGE SCALE GENOMIC DNA]</scope>
    <source>
        <strain evidence="14 15">GABEKP28</strain>
    </source>
</reference>
<dbReference type="SUPFAM" id="SSF56322">
    <property type="entry name" value="ADC synthase"/>
    <property type="match status" value="1"/>
</dbReference>
<evidence type="ECO:0000256" key="4">
    <source>
        <dbReference type="ARBA" id="ARBA00009562"/>
    </source>
</evidence>
<dbReference type="GO" id="GO:0046654">
    <property type="term" value="P:tetrahydrofolate biosynthetic process"/>
    <property type="evidence" value="ECO:0007669"/>
    <property type="project" value="UniProtKB-ARBA"/>
</dbReference>
<dbReference type="PANTHER" id="PTHR11236">
    <property type="entry name" value="AMINOBENZOATE/ANTHRANILATE SYNTHASE"/>
    <property type="match status" value="1"/>
</dbReference>
<comment type="cofactor">
    <cofactor evidence="2">
        <name>Mg(2+)</name>
        <dbReference type="ChEBI" id="CHEBI:18420"/>
    </cofactor>
</comment>
<evidence type="ECO:0000256" key="9">
    <source>
        <dbReference type="ARBA" id="ARBA00062013"/>
    </source>
</evidence>
<evidence type="ECO:0000256" key="5">
    <source>
        <dbReference type="ARBA" id="ARBA00013139"/>
    </source>
</evidence>